<dbReference type="Proteomes" id="UP000184310">
    <property type="component" value="Unassembled WGS sequence"/>
</dbReference>
<keyword evidence="4 6" id="KW-1133">Transmembrane helix</keyword>
<sequence>MKNANLKVLFLSLLLTLGGGSLIGYFIRDSIFIYETLNKPWFFPPPIIFPIVWAILYILMAVAAYIIYKEKALGKNIDGALKLYLVQLILNFLWAIIFFKFNLYGIAFIELCILIIIVLIMTIKFFKINRIAGILLIPYLLWIIYAGILNFIIWTLNEM</sequence>
<protein>
    <submittedName>
        <fullName evidence="7">TspO and MBR related proteins</fullName>
    </submittedName>
</protein>
<dbReference type="GO" id="GO:0033013">
    <property type="term" value="P:tetrapyrrole metabolic process"/>
    <property type="evidence" value="ECO:0007669"/>
    <property type="project" value="UniProtKB-ARBA"/>
</dbReference>
<feature type="transmembrane region" description="Helical" evidence="6">
    <location>
        <begin position="80"/>
        <end position="97"/>
    </location>
</feature>
<dbReference type="FunFam" id="1.20.1260.100:FF:000001">
    <property type="entry name" value="translocator protein 2"/>
    <property type="match status" value="1"/>
</dbReference>
<dbReference type="STRING" id="1121302.SAMN02745163_02986"/>
<proteinExistence type="inferred from homology"/>
<evidence type="ECO:0000313" key="8">
    <source>
        <dbReference type="Proteomes" id="UP000184310"/>
    </source>
</evidence>
<dbReference type="Gene3D" id="1.20.1260.100">
    <property type="entry name" value="TspO/MBR protein"/>
    <property type="match status" value="1"/>
</dbReference>
<dbReference type="InterPro" id="IPR038330">
    <property type="entry name" value="TspO/MBR-related_sf"/>
</dbReference>
<dbReference type="AlphaFoldDB" id="A0A1M6NR49"/>
<evidence type="ECO:0000256" key="4">
    <source>
        <dbReference type="ARBA" id="ARBA00022989"/>
    </source>
</evidence>
<dbReference type="GO" id="GO:0016020">
    <property type="term" value="C:membrane"/>
    <property type="evidence" value="ECO:0007669"/>
    <property type="project" value="UniProtKB-SubCell"/>
</dbReference>
<dbReference type="PANTHER" id="PTHR10057">
    <property type="entry name" value="PERIPHERAL-TYPE BENZODIAZEPINE RECEPTOR"/>
    <property type="match status" value="1"/>
</dbReference>
<dbReference type="CDD" id="cd15904">
    <property type="entry name" value="TSPO_MBR"/>
    <property type="match status" value="1"/>
</dbReference>
<feature type="transmembrane region" description="Helical" evidence="6">
    <location>
        <begin position="135"/>
        <end position="156"/>
    </location>
</feature>
<feature type="transmembrane region" description="Helical" evidence="6">
    <location>
        <begin position="103"/>
        <end position="123"/>
    </location>
</feature>
<dbReference type="PANTHER" id="PTHR10057:SF0">
    <property type="entry name" value="TRANSLOCATOR PROTEIN"/>
    <property type="match status" value="1"/>
</dbReference>
<keyword evidence="8" id="KW-1185">Reference proteome</keyword>
<organism evidence="7 8">
    <name type="scientific">Clostridium cavendishii DSM 21758</name>
    <dbReference type="NCBI Taxonomy" id="1121302"/>
    <lineage>
        <taxon>Bacteria</taxon>
        <taxon>Bacillati</taxon>
        <taxon>Bacillota</taxon>
        <taxon>Clostridia</taxon>
        <taxon>Eubacteriales</taxon>
        <taxon>Clostridiaceae</taxon>
        <taxon>Clostridium</taxon>
    </lineage>
</organism>
<keyword evidence="5 6" id="KW-0472">Membrane</keyword>
<evidence type="ECO:0000256" key="3">
    <source>
        <dbReference type="ARBA" id="ARBA00022692"/>
    </source>
</evidence>
<dbReference type="EMBL" id="FQZB01000012">
    <property type="protein sequence ID" value="SHJ98164.1"/>
    <property type="molecule type" value="Genomic_DNA"/>
</dbReference>
<evidence type="ECO:0000256" key="5">
    <source>
        <dbReference type="ARBA" id="ARBA00023136"/>
    </source>
</evidence>
<evidence type="ECO:0000256" key="1">
    <source>
        <dbReference type="ARBA" id="ARBA00004141"/>
    </source>
</evidence>
<keyword evidence="3 6" id="KW-0812">Transmembrane</keyword>
<gene>
    <name evidence="7" type="ORF">SAMN02745163_02986</name>
</gene>
<dbReference type="RefSeq" id="WP_242958412.1">
    <property type="nucleotide sequence ID" value="NZ_FQZB01000012.1"/>
</dbReference>
<name>A0A1M6NR49_9CLOT</name>
<comment type="similarity">
    <text evidence="2">Belongs to the TspO/BZRP family.</text>
</comment>
<reference evidence="7 8" key="1">
    <citation type="submission" date="2016-11" db="EMBL/GenBank/DDBJ databases">
        <authorList>
            <person name="Jaros S."/>
            <person name="Januszkiewicz K."/>
            <person name="Wedrychowicz H."/>
        </authorList>
    </citation>
    <scope>NUCLEOTIDE SEQUENCE [LARGE SCALE GENOMIC DNA]</scope>
    <source>
        <strain evidence="7 8">DSM 21758</strain>
    </source>
</reference>
<evidence type="ECO:0000256" key="6">
    <source>
        <dbReference type="SAM" id="Phobius"/>
    </source>
</evidence>
<accession>A0A1M6NR49</accession>
<evidence type="ECO:0000256" key="2">
    <source>
        <dbReference type="ARBA" id="ARBA00007524"/>
    </source>
</evidence>
<dbReference type="InterPro" id="IPR004307">
    <property type="entry name" value="TspO_MBR"/>
</dbReference>
<feature type="transmembrane region" description="Helical" evidence="6">
    <location>
        <begin position="47"/>
        <end position="68"/>
    </location>
</feature>
<feature type="transmembrane region" description="Helical" evidence="6">
    <location>
        <begin position="7"/>
        <end position="27"/>
    </location>
</feature>
<dbReference type="PIRSF" id="PIRSF005859">
    <property type="entry name" value="PBR"/>
    <property type="match status" value="1"/>
</dbReference>
<comment type="subcellular location">
    <subcellularLocation>
        <location evidence="1">Membrane</location>
        <topology evidence="1">Multi-pass membrane protein</topology>
    </subcellularLocation>
</comment>
<evidence type="ECO:0000313" key="7">
    <source>
        <dbReference type="EMBL" id="SHJ98164.1"/>
    </source>
</evidence>
<dbReference type="Pfam" id="PF03073">
    <property type="entry name" value="TspO_MBR"/>
    <property type="match status" value="1"/>
</dbReference>